<evidence type="ECO:0000313" key="1">
    <source>
        <dbReference type="EMBL" id="ETI26753.1"/>
    </source>
</evidence>
<dbReference type="VEuPathDB" id="FungiDB:G647_10198"/>
<dbReference type="OrthoDB" id="4148961at2759"/>
<gene>
    <name evidence="1" type="ORF">G647_10198</name>
</gene>
<name>V9DKA4_9EURO</name>
<protein>
    <submittedName>
        <fullName evidence="1">Uncharacterized protein</fullName>
    </submittedName>
</protein>
<dbReference type="AlphaFoldDB" id="V9DKA4"/>
<dbReference type="EMBL" id="KB822700">
    <property type="protein sequence ID" value="ETI26753.1"/>
    <property type="molecule type" value="Genomic_DNA"/>
</dbReference>
<dbReference type="RefSeq" id="XP_008724412.1">
    <property type="nucleotide sequence ID" value="XM_008726190.1"/>
</dbReference>
<organism evidence="1 2">
    <name type="scientific">Cladophialophora carrionii CBS 160.54</name>
    <dbReference type="NCBI Taxonomy" id="1279043"/>
    <lineage>
        <taxon>Eukaryota</taxon>
        <taxon>Fungi</taxon>
        <taxon>Dikarya</taxon>
        <taxon>Ascomycota</taxon>
        <taxon>Pezizomycotina</taxon>
        <taxon>Eurotiomycetes</taxon>
        <taxon>Chaetothyriomycetidae</taxon>
        <taxon>Chaetothyriales</taxon>
        <taxon>Herpotrichiellaceae</taxon>
        <taxon>Cladophialophora</taxon>
    </lineage>
</organism>
<dbReference type="GeneID" id="19988691"/>
<sequence length="177" mass="20072">VPCKYEADRLFLEPPHSHDPINVSHVAALSASTLRQLPEAVQDALWALQESTSVIYASCLRLQALLEERFERLTALQDTPGTYSEVPFFNYINTLSVERPYLVHDAHPDWKHKARQTGILSPTSPYASLRLTYRGRTITIGQWMQRLSAAESLWVDTAQAVDLPDFDATIREYQSLS</sequence>
<evidence type="ECO:0000313" key="2">
    <source>
        <dbReference type="Proteomes" id="UP000030678"/>
    </source>
</evidence>
<feature type="non-terminal residue" evidence="1">
    <location>
        <position position="177"/>
    </location>
</feature>
<reference evidence="1 2" key="1">
    <citation type="submission" date="2013-03" db="EMBL/GenBank/DDBJ databases">
        <title>The Genome Sequence of Cladophialophora carrionii CBS 160.54.</title>
        <authorList>
            <consortium name="The Broad Institute Genomics Platform"/>
            <person name="Cuomo C."/>
            <person name="de Hoog S."/>
            <person name="Gorbushina A."/>
            <person name="Walker B."/>
            <person name="Young S.K."/>
            <person name="Zeng Q."/>
            <person name="Gargeya S."/>
            <person name="Fitzgerald M."/>
            <person name="Haas B."/>
            <person name="Abouelleil A."/>
            <person name="Allen A.W."/>
            <person name="Alvarado L."/>
            <person name="Arachchi H.M."/>
            <person name="Berlin A.M."/>
            <person name="Chapman S.B."/>
            <person name="Gainer-Dewar J."/>
            <person name="Goldberg J."/>
            <person name="Griggs A."/>
            <person name="Gujja S."/>
            <person name="Hansen M."/>
            <person name="Howarth C."/>
            <person name="Imamovic A."/>
            <person name="Ireland A."/>
            <person name="Larimer J."/>
            <person name="McCowan C."/>
            <person name="Murphy C."/>
            <person name="Pearson M."/>
            <person name="Poon T.W."/>
            <person name="Priest M."/>
            <person name="Roberts A."/>
            <person name="Saif S."/>
            <person name="Shea T."/>
            <person name="Sisk P."/>
            <person name="Sykes S."/>
            <person name="Wortman J."/>
            <person name="Nusbaum C."/>
            <person name="Birren B."/>
        </authorList>
    </citation>
    <scope>NUCLEOTIDE SEQUENCE [LARGE SCALE GENOMIC DNA]</scope>
    <source>
        <strain evidence="1 2">CBS 160.54</strain>
    </source>
</reference>
<dbReference type="Proteomes" id="UP000030678">
    <property type="component" value="Unassembled WGS sequence"/>
</dbReference>
<proteinExistence type="predicted"/>
<dbReference type="HOGENOM" id="CLU_081619_0_0_1"/>
<accession>V9DKA4</accession>
<feature type="non-terminal residue" evidence="1">
    <location>
        <position position="1"/>
    </location>
</feature>